<evidence type="ECO:0000256" key="2">
    <source>
        <dbReference type="ARBA" id="ARBA00022454"/>
    </source>
</evidence>
<keyword evidence="2" id="KW-0158">Chromosome</keyword>
<dbReference type="STRING" id="29655.A0A0K9P0B7"/>
<dbReference type="SMART" id="SM00468">
    <property type="entry name" value="PreSET"/>
    <property type="match status" value="1"/>
</dbReference>
<dbReference type="PROSITE" id="PS51580">
    <property type="entry name" value="SAM_MT43_3"/>
    <property type="match status" value="1"/>
</dbReference>
<dbReference type="Gene3D" id="1.10.8.850">
    <property type="entry name" value="Histone-lysine N methyltransferase , C-terminal domain-like"/>
    <property type="match status" value="1"/>
</dbReference>
<dbReference type="Pfam" id="PF05033">
    <property type="entry name" value="Pre-SET"/>
    <property type="match status" value="1"/>
</dbReference>
<gene>
    <name evidence="5" type="ORF">ZOSMA_50G00550</name>
</gene>
<dbReference type="CDD" id="cd10538">
    <property type="entry name" value="SET_SETDB-like"/>
    <property type="match status" value="1"/>
</dbReference>
<dbReference type="SUPFAM" id="SSF82199">
    <property type="entry name" value="SET domain"/>
    <property type="match status" value="1"/>
</dbReference>
<dbReference type="GO" id="GO:0008270">
    <property type="term" value="F:zinc ion binding"/>
    <property type="evidence" value="ECO:0007669"/>
    <property type="project" value="InterPro"/>
</dbReference>
<evidence type="ECO:0000313" key="6">
    <source>
        <dbReference type="Proteomes" id="UP000036987"/>
    </source>
</evidence>
<dbReference type="EMBL" id="LFYR01001452">
    <property type="protein sequence ID" value="KMZ61635.1"/>
    <property type="molecule type" value="Genomic_DNA"/>
</dbReference>
<dbReference type="PANTHER" id="PTHR46450">
    <property type="entry name" value="INACTIVE HISTONE-LYSINE N-METHYLTRANSFERASE SUVR1-RELATED"/>
    <property type="match status" value="1"/>
</dbReference>
<dbReference type="Gene3D" id="2.170.270.10">
    <property type="entry name" value="SET domain"/>
    <property type="match status" value="1"/>
</dbReference>
<dbReference type="InterPro" id="IPR001214">
    <property type="entry name" value="SET_dom"/>
</dbReference>
<dbReference type="GO" id="GO:0005694">
    <property type="term" value="C:chromosome"/>
    <property type="evidence" value="ECO:0007669"/>
    <property type="project" value="UniProtKB-SubCell"/>
</dbReference>
<evidence type="ECO:0000313" key="5">
    <source>
        <dbReference type="EMBL" id="KMZ61635.1"/>
    </source>
</evidence>
<dbReference type="InterPro" id="IPR025776">
    <property type="entry name" value="SUVR4/1/2"/>
</dbReference>
<dbReference type="GO" id="GO:0042054">
    <property type="term" value="F:histone methyltransferase activity"/>
    <property type="evidence" value="ECO:0007669"/>
    <property type="project" value="InterPro"/>
</dbReference>
<dbReference type="Proteomes" id="UP000036987">
    <property type="component" value="Unassembled WGS sequence"/>
</dbReference>
<keyword evidence="5" id="KW-0489">Methyltransferase</keyword>
<dbReference type="Pfam" id="PF10440">
    <property type="entry name" value="WIYLD"/>
    <property type="match status" value="1"/>
</dbReference>
<dbReference type="Pfam" id="PF00856">
    <property type="entry name" value="SET"/>
    <property type="match status" value="1"/>
</dbReference>
<keyword evidence="6" id="KW-1185">Reference proteome</keyword>
<organism evidence="5 6">
    <name type="scientific">Zostera marina</name>
    <name type="common">Eelgrass</name>
    <dbReference type="NCBI Taxonomy" id="29655"/>
    <lineage>
        <taxon>Eukaryota</taxon>
        <taxon>Viridiplantae</taxon>
        <taxon>Streptophyta</taxon>
        <taxon>Embryophyta</taxon>
        <taxon>Tracheophyta</taxon>
        <taxon>Spermatophyta</taxon>
        <taxon>Magnoliopsida</taxon>
        <taxon>Liliopsida</taxon>
        <taxon>Zosteraceae</taxon>
        <taxon>Zostera</taxon>
    </lineage>
</organism>
<protein>
    <submittedName>
        <fullName evidence="5">Histone-lysine N-methyltransferase</fullName>
    </submittedName>
</protein>
<dbReference type="InterPro" id="IPR046341">
    <property type="entry name" value="SET_dom_sf"/>
</dbReference>
<reference evidence="6" key="1">
    <citation type="journal article" date="2016" name="Nature">
        <title>The genome of the seagrass Zostera marina reveals angiosperm adaptation to the sea.</title>
        <authorList>
            <person name="Olsen J.L."/>
            <person name="Rouze P."/>
            <person name="Verhelst B."/>
            <person name="Lin Y.-C."/>
            <person name="Bayer T."/>
            <person name="Collen J."/>
            <person name="Dattolo E."/>
            <person name="De Paoli E."/>
            <person name="Dittami S."/>
            <person name="Maumus F."/>
            <person name="Michel G."/>
            <person name="Kersting A."/>
            <person name="Lauritano C."/>
            <person name="Lohaus R."/>
            <person name="Toepel M."/>
            <person name="Tonon T."/>
            <person name="Vanneste K."/>
            <person name="Amirebrahimi M."/>
            <person name="Brakel J."/>
            <person name="Bostroem C."/>
            <person name="Chovatia M."/>
            <person name="Grimwood J."/>
            <person name="Jenkins J.W."/>
            <person name="Jueterbock A."/>
            <person name="Mraz A."/>
            <person name="Stam W.T."/>
            <person name="Tice H."/>
            <person name="Bornberg-Bauer E."/>
            <person name="Green P.J."/>
            <person name="Pearson G.A."/>
            <person name="Procaccini G."/>
            <person name="Duarte C.M."/>
            <person name="Schmutz J."/>
            <person name="Reusch T.B.H."/>
            <person name="Van de Peer Y."/>
        </authorList>
    </citation>
    <scope>NUCLEOTIDE SEQUENCE [LARGE SCALE GENOMIC DNA]</scope>
    <source>
        <strain evidence="6">cv. Finnish</strain>
    </source>
</reference>
<evidence type="ECO:0000256" key="1">
    <source>
        <dbReference type="ARBA" id="ARBA00004286"/>
    </source>
</evidence>
<evidence type="ECO:0000259" key="3">
    <source>
        <dbReference type="PROSITE" id="PS50280"/>
    </source>
</evidence>
<comment type="subcellular location">
    <subcellularLocation>
        <location evidence="1">Chromosome</location>
    </subcellularLocation>
</comment>
<keyword evidence="5" id="KW-0808">Transferase</keyword>
<comment type="caution">
    <text evidence="5">The sequence shown here is derived from an EMBL/GenBank/DDBJ whole genome shotgun (WGS) entry which is preliminary data.</text>
</comment>
<feature type="domain" description="Pre-SET" evidence="4">
    <location>
        <begin position="425"/>
        <end position="522"/>
    </location>
</feature>
<proteinExistence type="predicted"/>
<dbReference type="OrthoDB" id="308383at2759"/>
<feature type="domain" description="SET" evidence="3">
    <location>
        <begin position="525"/>
        <end position="661"/>
    </location>
</feature>
<dbReference type="SMART" id="SM00317">
    <property type="entry name" value="SET"/>
    <property type="match status" value="1"/>
</dbReference>
<name>A0A0K9P0B7_ZOSMR</name>
<sequence length="702" mass="79362">MPKTQISNEQRFKNAIGAIKAMGVPTKNIKRILDNLLLLFDENWDAIEADNYSVFVDALLTNDEEHNYIQNSWDPVDNSIIDEDLEQKVCSIVGEHNQHTNVAGCSTSHTLSRKRKQQSQDNLDEVVSQENLKGKEIVIATNSILQNEINPLSSRKSNGQKMLESNANQNSFCFKRSKSKPVTSPGHINIAKKRLVGNHSKQLLINLESQALQTTNFNAVKKDTRNSFHNDGTSGFLEDSSKNIEIASSVSGQVKLSFSLNGLGSEMCFSNLESVFRKLEEKFLRSCIFIQPNFSIRNILTEMCETVQDLSKSSSYEKLVNITPRLDCSKKNYRLHASVTDPPISSSGNPLIKVTIPHHEPALGGIRPLHDVNDVAKGEERVRISILNEVSSERYPPSFSYIPQNIVYQHGHVDFSLARIGDEDCCSDCFGDCLSASIPCPCARHTGGKYAYTPEGLLTQEFLNDLLSDLPISYCNVCPIEKFKNEVRPEPCKGHFVLKFIKECWVKCGCSKQCGNRVVQRGITCNLQIFYTSENKGWGVRTLDELPRGTFVCEYIGEILTNDELYERNQRPKNGINEKHTYPVMLDADWASECGLKDEEALCLDATFYGNIARFINHRCSNSNLINIPVEMETPDHHYYHVAFFTSRKVDAFEELTWDYGIDFTDHMHPVKAFRCLCGSDSCRDNNNKKSRSNKISRKMKK</sequence>
<dbReference type="OMA" id="NILTEMC"/>
<dbReference type="PANTHER" id="PTHR46450:SF24">
    <property type="entry name" value="HISTONE-LYSINE N-METHYLTRANSFERASE SUVR4"/>
    <property type="match status" value="1"/>
</dbReference>
<dbReference type="GO" id="GO:0005634">
    <property type="term" value="C:nucleus"/>
    <property type="evidence" value="ECO:0007669"/>
    <property type="project" value="InterPro"/>
</dbReference>
<dbReference type="InterPro" id="IPR018848">
    <property type="entry name" value="WIYLD_domain"/>
</dbReference>
<dbReference type="InterPro" id="IPR043017">
    <property type="entry name" value="WIYLD_dom_sf"/>
</dbReference>
<dbReference type="PROSITE" id="PS50280">
    <property type="entry name" value="SET"/>
    <property type="match status" value="1"/>
</dbReference>
<dbReference type="InterPro" id="IPR007728">
    <property type="entry name" value="Pre-SET_dom"/>
</dbReference>
<accession>A0A0K9P0B7</accession>
<dbReference type="PROSITE" id="PS50867">
    <property type="entry name" value="PRE_SET"/>
    <property type="match status" value="1"/>
</dbReference>
<dbReference type="AlphaFoldDB" id="A0A0K9P0B7"/>
<evidence type="ECO:0000259" key="4">
    <source>
        <dbReference type="PROSITE" id="PS50867"/>
    </source>
</evidence>
<dbReference type="GO" id="GO:0032259">
    <property type="term" value="P:methylation"/>
    <property type="evidence" value="ECO:0007669"/>
    <property type="project" value="UniProtKB-KW"/>
</dbReference>